<gene>
    <name evidence="2" type="ORF">TCIL3000_0_38540</name>
</gene>
<feature type="region of interest" description="Disordered" evidence="1">
    <location>
        <begin position="855"/>
        <end position="879"/>
    </location>
</feature>
<comment type="caution">
    <text evidence="2">The sequence shown here is derived from an EMBL/GenBank/DDBJ whole genome shotgun (WGS) entry which is preliminary data.</text>
</comment>
<feature type="compositionally biased region" description="Polar residues" evidence="1">
    <location>
        <begin position="277"/>
        <end position="297"/>
    </location>
</feature>
<feature type="compositionally biased region" description="Polar residues" evidence="1">
    <location>
        <begin position="249"/>
        <end position="267"/>
    </location>
</feature>
<evidence type="ECO:0000313" key="3">
    <source>
        <dbReference type="Proteomes" id="UP000000702"/>
    </source>
</evidence>
<feature type="region of interest" description="Disordered" evidence="1">
    <location>
        <begin position="127"/>
        <end position="152"/>
    </location>
</feature>
<sequence length="1030" mass="114735">MYSLMLSFFLSNCLTIFFFFSLLRHLFPFPCFFNPASLRPDEQETNYCTRLKRKSRQRGYWCRYIAVGSAMDTESFMQQSSGDADSQIPANLLTVSFTENTSEDVISPMGPRRPRVSIFTVSDAANKDASSRVHSLEGGSSAPSHTQSPDVSVSARGIVGEAKASSGPRRASLLAGASTCSFSQPSVKGTAESGDSKTQHAAPGKSHEKAGANRNTTSSPPGNSGGERHHRAEGSTKNSTGAGAAPRSGNGTSNRTTPSRGSRQEISTPRKDGVGTRNGSITPRQGTSHPRPSSRSGAHNGPHAPASRRSSMASPLSKQSAESRTTTRRPSVAGRDSSRGRRGKKNTATVVKNEETSRTGIQNAQEGEFEMIMAEISVNGYPLQSKLIKKLESELKSQKGDLGKRLQCMESSAIKMIEQTAFLVDHVQRKGIEAMRESEILDEEVPLIHKYVPQGRVLPCVRGSVVDHQHENQQAARDPEDLEESMRIKKFFTDLRYSSSTTALKGLGPEGVIDSVEKMTGEMKTLATVFGDLLTRTQRMISQSRDIIKAQQAALDECATRVEVADDILREASERQRENLDHAFEVVQHFSVELRHRIDKIEQVVLGSLEQFISSVRDRYDVNRKKSRNNTPCNQESLEEIGENYITAMEMAAAEQGKLLCDVRRKLINLWKNRLNLCDKERATLTFSGLPKEYKKSLELCDYDMLCRLIHFVSLNSDEARELLIGALDEHESFLQSNSVEAEVASQRGILETAVRSLLKKLEEEGDIRGDMKQTKQTYEERVRDLVEHYSTYMARLDKRKRRELRRRAANEASYHLPFFDKNRPVPEEYAMDLDSRPGFVKPPAICRSITPVDQKAEEKKHDGTHSPSPQSATGWRRNNDGVSVFAGVRPPPCSRLTKDIDVNDIKRHLHSSCPSGEPMPGPTSVVGYGRWGGRMPYRSPSSGNLTGPTLLSTTENREPLDALRRKQSYRKVPPPMVPPRKALLDHLLQHHSRSVESRLRNPQDECHGVWGEDKPLVERQVELLKSNLM</sequence>
<dbReference type="Proteomes" id="UP000000702">
    <property type="component" value="Unassembled WGS sequence"/>
</dbReference>
<feature type="compositionally biased region" description="Polar residues" evidence="1">
    <location>
        <begin position="141"/>
        <end position="151"/>
    </location>
</feature>
<organism evidence="2 3">
    <name type="scientific">Trypanosoma congolense (strain IL3000)</name>
    <dbReference type="NCBI Taxonomy" id="1068625"/>
    <lineage>
        <taxon>Eukaryota</taxon>
        <taxon>Discoba</taxon>
        <taxon>Euglenozoa</taxon>
        <taxon>Kinetoplastea</taxon>
        <taxon>Metakinetoplastina</taxon>
        <taxon>Trypanosomatida</taxon>
        <taxon>Trypanosomatidae</taxon>
        <taxon>Trypanosoma</taxon>
        <taxon>Nannomonas</taxon>
    </lineage>
</organism>
<reference evidence="3" key="1">
    <citation type="submission" date="2011-07" db="EMBL/GenBank/DDBJ databases">
        <title>Divergent evolution of antigenic variation in African trypanosomes.</title>
        <authorList>
            <person name="Jackson A.P."/>
            <person name="Berry A."/>
            <person name="Allison H.C."/>
            <person name="Burton P."/>
            <person name="Anderson J."/>
            <person name="Aslett M."/>
            <person name="Brown R."/>
            <person name="Corton N."/>
            <person name="Harris D."/>
            <person name="Hauser H."/>
            <person name="Gamble J."/>
            <person name="Gilderthorp R."/>
            <person name="McQuillan J."/>
            <person name="Quail M.A."/>
            <person name="Sanders M."/>
            <person name="Van Tonder A."/>
            <person name="Ginger M.L."/>
            <person name="Donelson J.E."/>
            <person name="Field M.C."/>
            <person name="Barry J.D."/>
            <person name="Berriman M."/>
            <person name="Hertz-Fowler C."/>
        </authorList>
    </citation>
    <scope>NUCLEOTIDE SEQUENCE [LARGE SCALE GENOMIC DNA]</scope>
    <source>
        <strain evidence="3">IL3000</strain>
    </source>
</reference>
<accession>F9W773</accession>
<dbReference type="OMA" id="VKPPAIC"/>
<protein>
    <submittedName>
        <fullName evidence="2">WGS project CAEQ00000000 data, annotated contig 1577</fullName>
    </submittedName>
</protein>
<evidence type="ECO:0000313" key="2">
    <source>
        <dbReference type="EMBL" id="CCD13038.1"/>
    </source>
</evidence>
<dbReference type="VEuPathDB" id="TriTrypDB:TcIL3000_0_38540"/>
<feature type="compositionally biased region" description="Low complexity" evidence="1">
    <location>
        <begin position="302"/>
        <end position="317"/>
    </location>
</feature>
<dbReference type="EMBL" id="CAEQ01000993">
    <property type="protein sequence ID" value="CCD13038.1"/>
    <property type="molecule type" value="Genomic_DNA"/>
</dbReference>
<feature type="compositionally biased region" description="Polar residues" evidence="1">
    <location>
        <begin position="213"/>
        <end position="222"/>
    </location>
</feature>
<proteinExistence type="predicted"/>
<dbReference type="AlphaFoldDB" id="F9W773"/>
<evidence type="ECO:0000256" key="1">
    <source>
        <dbReference type="SAM" id="MobiDB-lite"/>
    </source>
</evidence>
<reference evidence="2 3" key="2">
    <citation type="journal article" date="2012" name="Proc. Natl. Acad. Sci. U.S.A.">
        <title>Antigenic diversity is generated by distinct evolutionary mechanisms in African trypanosome species.</title>
        <authorList>
            <person name="Jackson A.P."/>
            <person name="Berry A."/>
            <person name="Aslett M."/>
            <person name="Allison H.C."/>
            <person name="Burton P."/>
            <person name="Vavrova-Anderson J."/>
            <person name="Brown R."/>
            <person name="Browne H."/>
            <person name="Corton N."/>
            <person name="Hauser H."/>
            <person name="Gamble J."/>
            <person name="Gilderthorp R."/>
            <person name="Marcello L."/>
            <person name="McQuillan J."/>
            <person name="Otto T.D."/>
            <person name="Quail M.A."/>
            <person name="Sanders M.J."/>
            <person name="van Tonder A."/>
            <person name="Ginger M.L."/>
            <person name="Field M.C."/>
            <person name="Barry J.D."/>
            <person name="Hertz-Fowler C."/>
            <person name="Berriman M."/>
        </authorList>
    </citation>
    <scope>NUCLEOTIDE SEQUENCE [LARGE SCALE GENOMIC DNA]</scope>
    <source>
        <strain evidence="2 3">IL3000</strain>
    </source>
</reference>
<feature type="region of interest" description="Disordered" evidence="1">
    <location>
        <begin position="180"/>
        <end position="357"/>
    </location>
</feature>
<feature type="compositionally biased region" description="Basic and acidic residues" evidence="1">
    <location>
        <begin position="855"/>
        <end position="865"/>
    </location>
</feature>
<keyword evidence="3" id="KW-1185">Reference proteome</keyword>
<name>F9W773_TRYCI</name>